<keyword evidence="1" id="KW-0732">Signal</keyword>
<dbReference type="Proteomes" id="UP000292695">
    <property type="component" value="Unassembled WGS sequence"/>
</dbReference>
<evidence type="ECO:0000256" key="1">
    <source>
        <dbReference type="SAM" id="SignalP"/>
    </source>
</evidence>
<keyword evidence="3" id="KW-1185">Reference proteome</keyword>
<organism evidence="2 3">
    <name type="scientific">Kribbella sindirgiensis</name>
    <dbReference type="NCBI Taxonomy" id="1124744"/>
    <lineage>
        <taxon>Bacteria</taxon>
        <taxon>Bacillati</taxon>
        <taxon>Actinomycetota</taxon>
        <taxon>Actinomycetes</taxon>
        <taxon>Propionibacteriales</taxon>
        <taxon>Kribbellaceae</taxon>
        <taxon>Kribbella</taxon>
    </lineage>
</organism>
<dbReference type="RefSeq" id="WP_131289789.1">
    <property type="nucleotide sequence ID" value="NZ_SJKA01000006.1"/>
</dbReference>
<evidence type="ECO:0000313" key="3">
    <source>
        <dbReference type="Proteomes" id="UP000292695"/>
    </source>
</evidence>
<sequence>MRIASLLVAGTIGVSGLVAAGTAATAADTPDVPEGPGFAIKSQNGGEFAGHAEAGGRIAWHGAKSFTIHVARVADICLSGGDGAGAYIWYQTRLGNGFSEWKRTPIADTSGCSDGDVDHGDFRVYSSETIGAARVIVRECEGKDGCNTSPNDNAQSDWKWNPNR</sequence>
<dbReference type="EMBL" id="SJKA01000006">
    <property type="protein sequence ID" value="TCC32161.1"/>
    <property type="molecule type" value="Genomic_DNA"/>
</dbReference>
<evidence type="ECO:0000313" key="2">
    <source>
        <dbReference type="EMBL" id="TCC32161.1"/>
    </source>
</evidence>
<feature type="chain" id="PRO_5038786538" description="Ricin B lectin domain-containing protein" evidence="1">
    <location>
        <begin position="21"/>
        <end position="164"/>
    </location>
</feature>
<dbReference type="OrthoDB" id="9905922at2"/>
<feature type="signal peptide" evidence="1">
    <location>
        <begin position="1"/>
        <end position="20"/>
    </location>
</feature>
<gene>
    <name evidence="2" type="ORF">E0H50_18205</name>
</gene>
<evidence type="ECO:0008006" key="4">
    <source>
        <dbReference type="Google" id="ProtNLM"/>
    </source>
</evidence>
<comment type="caution">
    <text evidence="2">The sequence shown here is derived from an EMBL/GenBank/DDBJ whole genome shotgun (WGS) entry which is preliminary data.</text>
</comment>
<dbReference type="AlphaFoldDB" id="A0A4R0IFU9"/>
<protein>
    <recommendedName>
        <fullName evidence="4">Ricin B lectin domain-containing protein</fullName>
    </recommendedName>
</protein>
<reference evidence="2 3" key="1">
    <citation type="submission" date="2019-02" db="EMBL/GenBank/DDBJ databases">
        <title>Kribbella capetownensis sp. nov. and Kribbella speibonae sp. nov., isolated from soil.</title>
        <authorList>
            <person name="Curtis S.M."/>
            <person name="Norton I."/>
            <person name="Everest G.J."/>
            <person name="Meyers P.R."/>
        </authorList>
    </citation>
    <scope>NUCLEOTIDE SEQUENCE [LARGE SCALE GENOMIC DNA]</scope>
    <source>
        <strain evidence="2 3">DSM 27082</strain>
    </source>
</reference>
<proteinExistence type="predicted"/>
<accession>A0A4R0IFU9</accession>
<name>A0A4R0IFU9_9ACTN</name>